<feature type="transmembrane region" description="Helical" evidence="2">
    <location>
        <begin position="127"/>
        <end position="154"/>
    </location>
</feature>
<reference evidence="3 4" key="1">
    <citation type="submission" date="2018-11" db="EMBL/GenBank/DDBJ databases">
        <title>Sequencing the genomes of 1000 actinobacteria strains.</title>
        <authorList>
            <person name="Klenk H.-P."/>
        </authorList>
    </citation>
    <scope>NUCLEOTIDE SEQUENCE [LARGE SCALE GENOMIC DNA]</scope>
    <source>
        <strain evidence="3 4">DSM 14012</strain>
    </source>
</reference>
<feature type="transmembrane region" description="Helical" evidence="2">
    <location>
        <begin position="53"/>
        <end position="72"/>
    </location>
</feature>
<protein>
    <submittedName>
        <fullName evidence="3">Uncharacterized protein</fullName>
    </submittedName>
</protein>
<sequence length="160" mass="15858">MSDEPNTGDGLGPPVEPPSGPSPATGPAVSDPGSVSAADPGAADQDGPVTGRASGVGITLLLFALLVVSWLVQLSFALQGEFGPSEDRLSEGGMLGGFMLGAAIAIGSPIIVLILQARVHKRTPRHSIIAVIGAVVVLIIAVPINAIVVGLQAVSVISGS</sequence>
<evidence type="ECO:0000256" key="2">
    <source>
        <dbReference type="SAM" id="Phobius"/>
    </source>
</evidence>
<gene>
    <name evidence="3" type="ORF">EDD42_3739</name>
</gene>
<keyword evidence="4" id="KW-1185">Reference proteome</keyword>
<keyword evidence="2" id="KW-0472">Membrane</keyword>
<evidence type="ECO:0000313" key="3">
    <source>
        <dbReference type="EMBL" id="ROR83625.1"/>
    </source>
</evidence>
<organism evidence="3 4">
    <name type="scientific">Plantibacter flavus</name>
    <dbReference type="NCBI Taxonomy" id="150123"/>
    <lineage>
        <taxon>Bacteria</taxon>
        <taxon>Bacillati</taxon>
        <taxon>Actinomycetota</taxon>
        <taxon>Actinomycetes</taxon>
        <taxon>Micrococcales</taxon>
        <taxon>Microbacteriaceae</taxon>
        <taxon>Plantibacter</taxon>
    </lineage>
</organism>
<feature type="compositionally biased region" description="Low complexity" evidence="1">
    <location>
        <begin position="37"/>
        <end position="48"/>
    </location>
</feature>
<comment type="caution">
    <text evidence="3">The sequence shown here is derived from an EMBL/GenBank/DDBJ whole genome shotgun (WGS) entry which is preliminary data.</text>
</comment>
<evidence type="ECO:0000313" key="4">
    <source>
        <dbReference type="Proteomes" id="UP000266915"/>
    </source>
</evidence>
<keyword evidence="2" id="KW-0812">Transmembrane</keyword>
<dbReference type="Proteomes" id="UP000266915">
    <property type="component" value="Unassembled WGS sequence"/>
</dbReference>
<name>A0A3N2C7Z6_9MICO</name>
<dbReference type="RefSeq" id="WP_085511425.1">
    <property type="nucleotide sequence ID" value="NZ_FXAP01000002.1"/>
</dbReference>
<keyword evidence="2" id="KW-1133">Transmembrane helix</keyword>
<evidence type="ECO:0000256" key="1">
    <source>
        <dbReference type="SAM" id="MobiDB-lite"/>
    </source>
</evidence>
<feature type="transmembrane region" description="Helical" evidence="2">
    <location>
        <begin position="92"/>
        <end position="115"/>
    </location>
</feature>
<accession>A0A3N2C7Z6</accession>
<dbReference type="EMBL" id="RKHL01000001">
    <property type="protein sequence ID" value="ROR83625.1"/>
    <property type="molecule type" value="Genomic_DNA"/>
</dbReference>
<feature type="region of interest" description="Disordered" evidence="1">
    <location>
        <begin position="1"/>
        <end position="48"/>
    </location>
</feature>
<proteinExistence type="predicted"/>
<dbReference type="AlphaFoldDB" id="A0A3N2C7Z6"/>